<proteinExistence type="predicted"/>
<feature type="compositionally biased region" description="Polar residues" evidence="1">
    <location>
        <begin position="55"/>
        <end position="70"/>
    </location>
</feature>
<dbReference type="EMBL" id="CAJNOC010007964">
    <property type="protein sequence ID" value="CAF1107729.1"/>
    <property type="molecule type" value="Genomic_DNA"/>
</dbReference>
<sequence>MLLKDSSLQSSIEVENSTDCANSTEVPNVLNDEPQVENVTLARLVRQVQYEDHNSTANSTEAPSSRTVRQVQAEHENSTGYFNSTQVSVVLNDESQIENTTVQLENITLAILVRQVPESLNTTFNETSARILSNDCRG</sequence>
<feature type="compositionally biased region" description="Polar residues" evidence="1">
    <location>
        <begin position="1"/>
        <end position="26"/>
    </location>
</feature>
<name>A0A814PLP1_9BILA</name>
<dbReference type="AlphaFoldDB" id="A0A814PLP1"/>
<feature type="region of interest" description="Disordered" evidence="1">
    <location>
        <begin position="1"/>
        <end position="27"/>
    </location>
</feature>
<comment type="caution">
    <text evidence="2">The sequence shown here is derived from an EMBL/GenBank/DDBJ whole genome shotgun (WGS) entry which is preliminary data.</text>
</comment>
<evidence type="ECO:0000313" key="3">
    <source>
        <dbReference type="Proteomes" id="UP000663879"/>
    </source>
</evidence>
<feature type="region of interest" description="Disordered" evidence="1">
    <location>
        <begin position="50"/>
        <end position="79"/>
    </location>
</feature>
<feature type="non-terminal residue" evidence="2">
    <location>
        <position position="138"/>
    </location>
</feature>
<accession>A0A814PLP1</accession>
<dbReference type="Proteomes" id="UP000663879">
    <property type="component" value="Unassembled WGS sequence"/>
</dbReference>
<keyword evidence="3" id="KW-1185">Reference proteome</keyword>
<evidence type="ECO:0000313" key="2">
    <source>
        <dbReference type="EMBL" id="CAF1107729.1"/>
    </source>
</evidence>
<evidence type="ECO:0000256" key="1">
    <source>
        <dbReference type="SAM" id="MobiDB-lite"/>
    </source>
</evidence>
<organism evidence="2 3">
    <name type="scientific">Brachionus calyciflorus</name>
    <dbReference type="NCBI Taxonomy" id="104777"/>
    <lineage>
        <taxon>Eukaryota</taxon>
        <taxon>Metazoa</taxon>
        <taxon>Spiralia</taxon>
        <taxon>Gnathifera</taxon>
        <taxon>Rotifera</taxon>
        <taxon>Eurotatoria</taxon>
        <taxon>Monogononta</taxon>
        <taxon>Pseudotrocha</taxon>
        <taxon>Ploima</taxon>
        <taxon>Brachionidae</taxon>
        <taxon>Brachionus</taxon>
    </lineage>
</organism>
<protein>
    <submittedName>
        <fullName evidence="2">Uncharacterized protein</fullName>
    </submittedName>
</protein>
<reference evidence="2" key="1">
    <citation type="submission" date="2021-02" db="EMBL/GenBank/DDBJ databases">
        <authorList>
            <person name="Nowell W R."/>
        </authorList>
    </citation>
    <scope>NUCLEOTIDE SEQUENCE</scope>
    <source>
        <strain evidence="2">Ploen Becks lab</strain>
    </source>
</reference>
<gene>
    <name evidence="2" type="ORF">OXX778_LOCUS21474</name>
</gene>